<name>A0AA49JFX5_9BACT</name>
<dbReference type="EMBL" id="CP120682">
    <property type="protein sequence ID" value="WKN36174.1"/>
    <property type="molecule type" value="Genomic_DNA"/>
</dbReference>
<accession>A0AA49JFX5</accession>
<reference evidence="1" key="1">
    <citation type="journal article" date="2023" name="Comput. Struct. Biotechnol. J.">
        <title>Discovery of a novel marine Bacteroidetes with a rich repertoire of carbohydrate-active enzymes.</title>
        <authorList>
            <person name="Chen B."/>
            <person name="Liu G."/>
            <person name="Chen Q."/>
            <person name="Wang H."/>
            <person name="Liu L."/>
            <person name="Tang K."/>
        </authorList>
    </citation>
    <scope>NUCLEOTIDE SEQUENCE</scope>
    <source>
        <strain evidence="1">TK19036</strain>
    </source>
</reference>
<evidence type="ECO:0000313" key="1">
    <source>
        <dbReference type="EMBL" id="WKN36174.1"/>
    </source>
</evidence>
<dbReference type="AlphaFoldDB" id="A0AA49JFX5"/>
<sequence>MGTEEPNPNAVLDLVSEKRNQGLLVPRLSVSETEAITKNLSETDNGLLIFVEDKGRFYYWWDYNWHTLEPDGNTTSSEGSVGVEAPSLLEGHLWVGNETSQATSLNASSSGSILVGDGKTVASVTITGDLILQPDGTLTLKNTSVTTEKIADEAIIASKIANDAVTRSKIHSNVAGLGIRQAANGSLEVTNTGGGELLIGQGDSVVASGLSGDITLNADGSTKVTGLRGRSVSNNLPEEDQVLTWDGDEWTPQDVAFFSFGGSSERWYSGNNTPSFTYPSGADNGDFYYDTNDNRVYLKESGSWNLLGGFNSLAPASINAGAKADSYRTPVLYIGNNKPVEGDDIGFTGDFYYSRNEEKLYYRLLDVSNGKIKWQSL</sequence>
<gene>
    <name evidence="1" type="ORF">K4G66_27795</name>
</gene>
<protein>
    <submittedName>
        <fullName evidence="1">Uncharacterized protein</fullName>
    </submittedName>
</protein>
<organism evidence="1">
    <name type="scientific">Roseihalotalea indica</name>
    <dbReference type="NCBI Taxonomy" id="2867963"/>
    <lineage>
        <taxon>Bacteria</taxon>
        <taxon>Pseudomonadati</taxon>
        <taxon>Bacteroidota</taxon>
        <taxon>Cytophagia</taxon>
        <taxon>Cytophagales</taxon>
        <taxon>Catalimonadaceae</taxon>
        <taxon>Roseihalotalea</taxon>
    </lineage>
</organism>
<reference evidence="1" key="2">
    <citation type="journal article" date="2024" name="Antonie Van Leeuwenhoek">
        <title>Roseihalotalea indica gen. nov., sp. nov., a halophilic Bacteroidetes from mesopelagic Southwest Indian Ocean with higher carbohydrate metabolic potential.</title>
        <authorList>
            <person name="Chen B."/>
            <person name="Zhang M."/>
            <person name="Lin D."/>
            <person name="Ye J."/>
            <person name="Tang K."/>
        </authorList>
    </citation>
    <scope>NUCLEOTIDE SEQUENCE</scope>
    <source>
        <strain evidence="1">TK19036</strain>
    </source>
</reference>
<proteinExistence type="predicted"/>